<dbReference type="Pfam" id="PF05016">
    <property type="entry name" value="ParE_toxin"/>
    <property type="match status" value="1"/>
</dbReference>
<dbReference type="EMBL" id="QJPH01000292">
    <property type="protein sequence ID" value="PZN79765.1"/>
    <property type="molecule type" value="Genomic_DNA"/>
</dbReference>
<dbReference type="Gene3D" id="3.30.2310.20">
    <property type="entry name" value="RelE-like"/>
    <property type="match status" value="1"/>
</dbReference>
<proteinExistence type="predicted"/>
<dbReference type="AlphaFoldDB" id="A0A2W4R6F6"/>
<dbReference type="Proteomes" id="UP000249396">
    <property type="component" value="Unassembled WGS sequence"/>
</dbReference>
<accession>A0A2W4R6F6</accession>
<evidence type="ECO:0000313" key="3">
    <source>
        <dbReference type="Proteomes" id="UP000249396"/>
    </source>
</evidence>
<dbReference type="InterPro" id="IPR007712">
    <property type="entry name" value="RelE/ParE_toxin"/>
</dbReference>
<dbReference type="InterPro" id="IPR035093">
    <property type="entry name" value="RelE/ParE_toxin_dom_sf"/>
</dbReference>
<reference evidence="2 3" key="1">
    <citation type="journal article" date="2018" name="Aquat. Microb. Ecol.">
        <title>Gammaproteobacterial methanotrophs dominate.</title>
        <authorList>
            <person name="Rissanen A.J."/>
            <person name="Saarenheimo J."/>
            <person name="Tiirola M."/>
            <person name="Peura S."/>
            <person name="Aalto S.L."/>
            <person name="Karvinen A."/>
            <person name="Nykanen H."/>
        </authorList>
    </citation>
    <scope>NUCLEOTIDE SEQUENCE [LARGE SCALE GENOMIC DNA]</scope>
    <source>
        <strain evidence="2">AMbin10</strain>
    </source>
</reference>
<comment type="caution">
    <text evidence="2">The sequence shown here is derived from an EMBL/GenBank/DDBJ whole genome shotgun (WGS) entry which is preliminary data.</text>
</comment>
<organism evidence="2 3">
    <name type="scientific">Candidatus Methylumidiphilus alinenensis</name>
    <dbReference type="NCBI Taxonomy" id="2202197"/>
    <lineage>
        <taxon>Bacteria</taxon>
        <taxon>Pseudomonadati</taxon>
        <taxon>Pseudomonadota</taxon>
        <taxon>Gammaproteobacteria</taxon>
        <taxon>Methylococcales</taxon>
        <taxon>Candidatus Methylumidiphilus</taxon>
    </lineage>
</organism>
<name>A0A2W4R6F6_9GAMM</name>
<gene>
    <name evidence="2" type="ORF">DM484_10705</name>
</gene>
<evidence type="ECO:0000256" key="1">
    <source>
        <dbReference type="ARBA" id="ARBA00022649"/>
    </source>
</evidence>
<keyword evidence="1" id="KW-1277">Toxin-antitoxin system</keyword>
<sequence>MSQIVWLPEALEDTERLRLFLEDKNPKAAARAGRVLQDGAKLLASFPEIGQPMNDGTDRRELFLPFGSGNYVLRYITDRQTVVIVRAWHCKEKRDKG</sequence>
<protein>
    <submittedName>
        <fullName evidence="2">Plasmid stabilization protein</fullName>
    </submittedName>
</protein>
<evidence type="ECO:0000313" key="2">
    <source>
        <dbReference type="EMBL" id="PZN79765.1"/>
    </source>
</evidence>